<organism evidence="2 3">
    <name type="scientific">Rhizoctonia solani</name>
    <dbReference type="NCBI Taxonomy" id="456999"/>
    <lineage>
        <taxon>Eukaryota</taxon>
        <taxon>Fungi</taxon>
        <taxon>Dikarya</taxon>
        <taxon>Basidiomycota</taxon>
        <taxon>Agaricomycotina</taxon>
        <taxon>Agaricomycetes</taxon>
        <taxon>Cantharellales</taxon>
        <taxon>Ceratobasidiaceae</taxon>
        <taxon>Rhizoctonia</taxon>
    </lineage>
</organism>
<dbReference type="OrthoDB" id="508204at2759"/>
<dbReference type="InterPro" id="IPR011990">
    <property type="entry name" value="TPR-like_helical_dom_sf"/>
</dbReference>
<feature type="region of interest" description="Disordered" evidence="1">
    <location>
        <begin position="1"/>
        <end position="26"/>
    </location>
</feature>
<evidence type="ECO:0000313" key="3">
    <source>
        <dbReference type="Proteomes" id="UP000663888"/>
    </source>
</evidence>
<evidence type="ECO:0000313" key="2">
    <source>
        <dbReference type="EMBL" id="CAE6431273.1"/>
    </source>
</evidence>
<dbReference type="AlphaFoldDB" id="A0A8H3AIC2"/>
<dbReference type="Proteomes" id="UP000663888">
    <property type="component" value="Unassembled WGS sequence"/>
</dbReference>
<gene>
    <name evidence="2" type="ORF">RDB_LOCUS35830</name>
</gene>
<name>A0A8H3AIC2_9AGAM</name>
<comment type="caution">
    <text evidence="2">The sequence shown here is derived from an EMBL/GenBank/DDBJ whole genome shotgun (WGS) entry which is preliminary data.</text>
</comment>
<dbReference type="EMBL" id="CAJMWX010000802">
    <property type="protein sequence ID" value="CAE6431273.1"/>
    <property type="molecule type" value="Genomic_DNA"/>
</dbReference>
<evidence type="ECO:0000256" key="1">
    <source>
        <dbReference type="SAM" id="MobiDB-lite"/>
    </source>
</evidence>
<dbReference type="SUPFAM" id="SSF48452">
    <property type="entry name" value="TPR-like"/>
    <property type="match status" value="1"/>
</dbReference>
<sequence length="616" mass="66852">MSGPGRFSLFGGDEEEEFPHNPITEEPLFASGNPIPAIAVPPTIAEVQESAFASNLGESAHDTLLSGLLDVPAGPDLANQTMDTPLIVPTNGALTSRSSDTSVIPFHRAEESAHTPSSIDRDVAVPATVLGADIEGAPSMPGPIITPNTVIPHPIRVNTTLIPEEELGNGTLPIVSRDPPQDIPKPSEERAKFAADAFIATGNLQAATQAITDFKILLNAGSDLPAAKRAEIAEVLSTVLSQRFQHFGDVDDMEGALEAQLQVTALALEEGADPALRAKSHGGLGRTLTAQFEYTGDPDDAKLAIDQLSRALRMMPVGHPDRPAVLADFARVELAQYAHSDDSNLLQQALVRCEEALGSISEEAPERVSFSVLFGGALLSRFERTHSPEDIARAVAYLEFAVMHTPEVSPERSKRMQSYGDALLARSVLENDLASLNFAIRTQESALELLTPEHAAYPALTGSLARAFHTRFRGTSNVKDLDKAIDKFKTSVELTPFTDPNYARITDLLGKSFMAKYRAATQPPRTQFLDYAITLHRQAVALTSPDHRHYAGRLESLGKAYSKRYRSMLRRQSATETDLQEAERCLREAMKIDPSRADRILQELGKLNQQQPHGIS</sequence>
<proteinExistence type="predicted"/>
<reference evidence="2" key="1">
    <citation type="submission" date="2021-01" db="EMBL/GenBank/DDBJ databases">
        <authorList>
            <person name="Kaushik A."/>
        </authorList>
    </citation>
    <scope>NUCLEOTIDE SEQUENCE</scope>
    <source>
        <strain evidence="2">AG4-R118</strain>
    </source>
</reference>
<protein>
    <submittedName>
        <fullName evidence="2">Uncharacterized protein</fullName>
    </submittedName>
</protein>
<accession>A0A8H3AIC2</accession>
<dbReference type="Gene3D" id="1.25.40.10">
    <property type="entry name" value="Tetratricopeptide repeat domain"/>
    <property type="match status" value="1"/>
</dbReference>